<proteinExistence type="predicted"/>
<feature type="compositionally biased region" description="Low complexity" evidence="1">
    <location>
        <begin position="173"/>
        <end position="187"/>
    </location>
</feature>
<accession>A0A811PT40</accession>
<protein>
    <submittedName>
        <fullName evidence="2">Uncharacterized protein</fullName>
    </submittedName>
</protein>
<feature type="compositionally biased region" description="Pro residues" evidence="1">
    <location>
        <begin position="219"/>
        <end position="229"/>
    </location>
</feature>
<sequence length="250" mass="26272">MERTEPITYLEATAAAGTFSQLELEEDLMSSPFMLSDSPPPSLWLPLPPAEGFAAPENFGDVQISPLAAMPCIPAAVAEETNYAAAPAPLVATHGTGTGQLSSNFPLSSTTSNEFDEEEVQQAMMSLQHSQHPPMAPDGLSNTTNCGPAARSHADAVPVVQQGTNTTADELPHPQQRLPLPNNNPDPEAQPGGGWAWPDLSLADKEVQIQQMRPTISPSQPPSPTPVINPGPDEANHAASAPMGSQGTYL</sequence>
<evidence type="ECO:0000313" key="3">
    <source>
        <dbReference type="Proteomes" id="UP000604825"/>
    </source>
</evidence>
<evidence type="ECO:0000256" key="1">
    <source>
        <dbReference type="SAM" id="MobiDB-lite"/>
    </source>
</evidence>
<reference evidence="2" key="1">
    <citation type="submission" date="2020-10" db="EMBL/GenBank/DDBJ databases">
        <authorList>
            <person name="Han B."/>
            <person name="Lu T."/>
            <person name="Zhao Q."/>
            <person name="Huang X."/>
            <person name="Zhao Y."/>
        </authorList>
    </citation>
    <scope>NUCLEOTIDE SEQUENCE</scope>
</reference>
<keyword evidence="3" id="KW-1185">Reference proteome</keyword>
<dbReference type="Proteomes" id="UP000604825">
    <property type="component" value="Unassembled WGS sequence"/>
</dbReference>
<dbReference type="AlphaFoldDB" id="A0A811PT40"/>
<feature type="region of interest" description="Disordered" evidence="1">
    <location>
        <begin position="166"/>
        <end position="250"/>
    </location>
</feature>
<evidence type="ECO:0000313" key="2">
    <source>
        <dbReference type="EMBL" id="CAD6246379.1"/>
    </source>
</evidence>
<feature type="region of interest" description="Disordered" evidence="1">
    <location>
        <begin position="130"/>
        <end position="154"/>
    </location>
</feature>
<name>A0A811PT40_9POAL</name>
<organism evidence="2 3">
    <name type="scientific">Miscanthus lutarioriparius</name>
    <dbReference type="NCBI Taxonomy" id="422564"/>
    <lineage>
        <taxon>Eukaryota</taxon>
        <taxon>Viridiplantae</taxon>
        <taxon>Streptophyta</taxon>
        <taxon>Embryophyta</taxon>
        <taxon>Tracheophyta</taxon>
        <taxon>Spermatophyta</taxon>
        <taxon>Magnoliopsida</taxon>
        <taxon>Liliopsida</taxon>
        <taxon>Poales</taxon>
        <taxon>Poaceae</taxon>
        <taxon>PACMAD clade</taxon>
        <taxon>Panicoideae</taxon>
        <taxon>Andropogonodae</taxon>
        <taxon>Andropogoneae</taxon>
        <taxon>Saccharinae</taxon>
        <taxon>Miscanthus</taxon>
    </lineage>
</organism>
<dbReference type="EMBL" id="CAJGYO010000007">
    <property type="protein sequence ID" value="CAD6246379.1"/>
    <property type="molecule type" value="Genomic_DNA"/>
</dbReference>
<comment type="caution">
    <text evidence="2">The sequence shown here is derived from an EMBL/GenBank/DDBJ whole genome shotgun (WGS) entry which is preliminary data.</text>
</comment>
<gene>
    <name evidence="2" type="ORF">NCGR_LOCUS30643</name>
</gene>